<accession>A0A517NGJ0</accession>
<dbReference type="AlphaFoldDB" id="A0A517NGJ0"/>
<organism evidence="1 2">
    <name type="scientific">Rubripirellula lacrimiformis</name>
    <dbReference type="NCBI Taxonomy" id="1930273"/>
    <lineage>
        <taxon>Bacteria</taxon>
        <taxon>Pseudomonadati</taxon>
        <taxon>Planctomycetota</taxon>
        <taxon>Planctomycetia</taxon>
        <taxon>Pirellulales</taxon>
        <taxon>Pirellulaceae</taxon>
        <taxon>Rubripirellula</taxon>
    </lineage>
</organism>
<dbReference type="EMBL" id="CP036525">
    <property type="protein sequence ID" value="QDT06249.1"/>
    <property type="molecule type" value="Genomic_DNA"/>
</dbReference>
<evidence type="ECO:0000313" key="1">
    <source>
        <dbReference type="EMBL" id="QDT06249.1"/>
    </source>
</evidence>
<dbReference type="Proteomes" id="UP000318538">
    <property type="component" value="Chromosome"/>
</dbReference>
<name>A0A517NGJ0_9BACT</name>
<reference evidence="1 2" key="1">
    <citation type="submission" date="2019-02" db="EMBL/GenBank/DDBJ databases">
        <title>Deep-cultivation of Planctomycetes and their phenomic and genomic characterization uncovers novel biology.</title>
        <authorList>
            <person name="Wiegand S."/>
            <person name="Jogler M."/>
            <person name="Boedeker C."/>
            <person name="Pinto D."/>
            <person name="Vollmers J."/>
            <person name="Rivas-Marin E."/>
            <person name="Kohn T."/>
            <person name="Peeters S.H."/>
            <person name="Heuer A."/>
            <person name="Rast P."/>
            <person name="Oberbeckmann S."/>
            <person name="Bunk B."/>
            <person name="Jeske O."/>
            <person name="Meyerdierks A."/>
            <person name="Storesund J.E."/>
            <person name="Kallscheuer N."/>
            <person name="Luecker S."/>
            <person name="Lage O.M."/>
            <person name="Pohl T."/>
            <person name="Merkel B.J."/>
            <person name="Hornburger P."/>
            <person name="Mueller R.-W."/>
            <person name="Bruemmer F."/>
            <person name="Labrenz M."/>
            <person name="Spormann A.M."/>
            <person name="Op den Camp H."/>
            <person name="Overmann J."/>
            <person name="Amann R."/>
            <person name="Jetten M.S.M."/>
            <person name="Mascher T."/>
            <person name="Medema M.H."/>
            <person name="Devos D.P."/>
            <person name="Kaster A.-K."/>
            <person name="Ovreas L."/>
            <person name="Rohde M."/>
            <person name="Galperin M.Y."/>
            <person name="Jogler C."/>
        </authorList>
    </citation>
    <scope>NUCLEOTIDE SEQUENCE [LARGE SCALE GENOMIC DNA]</scope>
    <source>
        <strain evidence="1 2">K22_7</strain>
    </source>
</reference>
<proteinExistence type="predicted"/>
<evidence type="ECO:0000313" key="2">
    <source>
        <dbReference type="Proteomes" id="UP000318538"/>
    </source>
</evidence>
<dbReference type="KEGG" id="rlc:K227x_46580"/>
<gene>
    <name evidence="1" type="ORF">K227x_46580</name>
</gene>
<sequence length="111" mass="12232">MTIIGNAVRTDLDVAAFLQDVLERKLAGETKWSILAPYTWKAEPPEAIQTCRQGERLSKYSSSVNTGSGVRLQISWRCHDCAGGHGMESMRQHDERWCPGSAASSLLELAP</sequence>
<protein>
    <submittedName>
        <fullName evidence="1">Uncharacterized protein</fullName>
    </submittedName>
</protein>
<keyword evidence="2" id="KW-1185">Reference proteome</keyword>